<proteinExistence type="predicted"/>
<dbReference type="Pfam" id="PF00425">
    <property type="entry name" value="Chorismate_bind"/>
    <property type="match status" value="1"/>
</dbReference>
<dbReference type="Gene3D" id="3.20.10.10">
    <property type="entry name" value="D-amino Acid Aminotransferase, subunit A, domain 2"/>
    <property type="match status" value="1"/>
</dbReference>
<dbReference type="EMBL" id="CP116805">
    <property type="protein sequence ID" value="WCL54989.1"/>
    <property type="molecule type" value="Genomic_DNA"/>
</dbReference>
<accession>A0AAF0BL36</accession>
<protein>
    <recommendedName>
        <fullName evidence="1">Probable branched-chain-amino-acid aminotransferase</fullName>
    </recommendedName>
</protein>
<dbReference type="InterPro" id="IPR015890">
    <property type="entry name" value="Chorismate_C"/>
</dbReference>
<dbReference type="InterPro" id="IPR001544">
    <property type="entry name" value="Aminotrans_IV"/>
</dbReference>
<dbReference type="NCBIfam" id="TIGR00553">
    <property type="entry name" value="pabB"/>
    <property type="match status" value="1"/>
</dbReference>
<dbReference type="AlphaFoldDB" id="A0AAF0BL36"/>
<dbReference type="GO" id="GO:0046820">
    <property type="term" value="F:4-amino-4-deoxychorismate synthase activity"/>
    <property type="evidence" value="ECO:0007669"/>
    <property type="project" value="TreeGrafter"/>
</dbReference>
<evidence type="ECO:0000313" key="4">
    <source>
        <dbReference type="Proteomes" id="UP001217500"/>
    </source>
</evidence>
<evidence type="ECO:0000313" key="3">
    <source>
        <dbReference type="EMBL" id="WCL54989.1"/>
    </source>
</evidence>
<sequence>MIRPLDLRSAPLVLLDDSRPFHRAGRSLAFIQPEEVIVAERLDEVAAALAAIDKAYAAGLHVAGWIAYEAAAAFEPRVAAATKSMPDEPLIWMIATKNRISLDSRHVTDALTAARQGPARRNLMRPDAAPFAAVSHKAAVGRIQNYIEAGDVYQVNMTFPMHGDLAGDPLALYEKLRRRQPVPYGAYIDTGDLDDAGTRYRILSLSPELMIARDHNELASRPMKGTAPRGRTPDEDAAIANALAHDEKNRAENLMIVDLIRNDMSRIAAPGSVTVDDLFSVERYRTLHQMTSTVRATADAHLTPSRLVRALFPCGSVTGAPKIRAQEIIGELEAAPRGVYCGAIGHFSHRMDGGADWMLNVPIRTIVMDTKGRGRFPVGSGIVADSDPEAEFEECLLKARFLETPSLTFDLIETIRWEAGHGYALLPRHLARLAASAAYFDFRFDRDEVMASLDQHSILMTGRGGLHRVRLLLRADGAVSVTSAPFTPAPEGVVPTVALGAESVNSADPFLFHKTTHRSLYNKATSESVAAGHADTLFCNEHGRLTEGAISNVFIVKDGEWITPPVEEGLLPGVFRAAFLDDRAADGHPVTVRPIRRDELYAADSLYIANALRGLRAVRLAP</sequence>
<dbReference type="InterPro" id="IPR005801">
    <property type="entry name" value="ADC_synthase"/>
</dbReference>
<dbReference type="InterPro" id="IPR036038">
    <property type="entry name" value="Aminotransferase-like"/>
</dbReference>
<dbReference type="SUPFAM" id="SSF56752">
    <property type="entry name" value="D-aminoacid aminotransferase-like PLP-dependent enzymes"/>
    <property type="match status" value="1"/>
</dbReference>
<dbReference type="PANTHER" id="PTHR11236:SF50">
    <property type="entry name" value="AMINODEOXYCHORISMATE SYNTHASE COMPONENT 1"/>
    <property type="match status" value="1"/>
</dbReference>
<keyword evidence="3" id="KW-0808">Transferase</keyword>
<dbReference type="InterPro" id="IPR019999">
    <property type="entry name" value="Anth_synth_I-like"/>
</dbReference>
<dbReference type="InterPro" id="IPR043131">
    <property type="entry name" value="BCAT-like_N"/>
</dbReference>
<dbReference type="KEGG" id="gso:PH603_04355"/>
<dbReference type="PRINTS" id="PR00095">
    <property type="entry name" value="ANTSNTHASEI"/>
</dbReference>
<dbReference type="Gene3D" id="3.30.470.10">
    <property type="match status" value="1"/>
</dbReference>
<evidence type="ECO:0000259" key="2">
    <source>
        <dbReference type="Pfam" id="PF00425"/>
    </source>
</evidence>
<dbReference type="SUPFAM" id="SSF56322">
    <property type="entry name" value="ADC synthase"/>
    <property type="match status" value="1"/>
</dbReference>
<organism evidence="3 4">
    <name type="scientific">Gimibacter soli</name>
    <dbReference type="NCBI Taxonomy" id="3024400"/>
    <lineage>
        <taxon>Bacteria</taxon>
        <taxon>Pseudomonadati</taxon>
        <taxon>Pseudomonadota</taxon>
        <taxon>Alphaproteobacteria</taxon>
        <taxon>Kordiimonadales</taxon>
        <taxon>Temperatibacteraceae</taxon>
        <taxon>Gimibacter</taxon>
    </lineage>
</organism>
<dbReference type="InterPro" id="IPR043132">
    <property type="entry name" value="BCAT-like_C"/>
</dbReference>
<feature type="domain" description="Chorismate-utilising enzyme C-terminal" evidence="2">
    <location>
        <begin position="136"/>
        <end position="398"/>
    </location>
</feature>
<dbReference type="GO" id="GO:0009396">
    <property type="term" value="P:folic acid-containing compound biosynthetic process"/>
    <property type="evidence" value="ECO:0007669"/>
    <property type="project" value="InterPro"/>
</dbReference>
<dbReference type="Gene3D" id="3.60.120.10">
    <property type="entry name" value="Anthranilate synthase"/>
    <property type="match status" value="1"/>
</dbReference>
<evidence type="ECO:0000256" key="1">
    <source>
        <dbReference type="ARBA" id="ARBA00014472"/>
    </source>
</evidence>
<keyword evidence="4" id="KW-1185">Reference proteome</keyword>
<gene>
    <name evidence="3" type="primary">pabB</name>
    <name evidence="3" type="ORF">PH603_04355</name>
</gene>
<dbReference type="RefSeq" id="WP_289504735.1">
    <property type="nucleotide sequence ID" value="NZ_CP116805.1"/>
</dbReference>
<keyword evidence="3" id="KW-0032">Aminotransferase</keyword>
<dbReference type="GO" id="GO:0000162">
    <property type="term" value="P:L-tryptophan biosynthetic process"/>
    <property type="evidence" value="ECO:0007669"/>
    <property type="project" value="TreeGrafter"/>
</dbReference>
<dbReference type="PANTHER" id="PTHR11236">
    <property type="entry name" value="AMINOBENZOATE/ANTHRANILATE SYNTHASE"/>
    <property type="match status" value="1"/>
</dbReference>
<dbReference type="Proteomes" id="UP001217500">
    <property type="component" value="Chromosome"/>
</dbReference>
<reference evidence="3" key="1">
    <citation type="submission" date="2023-01" db="EMBL/GenBank/DDBJ databases">
        <title>The genome sequence of Kordiimonadaceae bacterium 6D33.</title>
        <authorList>
            <person name="Liu Y."/>
        </authorList>
    </citation>
    <scope>NUCLEOTIDE SEQUENCE</scope>
    <source>
        <strain evidence="3">6D33</strain>
    </source>
</reference>
<name>A0AAF0BL36_9PROT</name>
<dbReference type="Pfam" id="PF01063">
    <property type="entry name" value="Aminotran_4"/>
    <property type="match status" value="1"/>
</dbReference>
<dbReference type="InterPro" id="IPR005802">
    <property type="entry name" value="ADC_synth_comp_1"/>
</dbReference>